<dbReference type="RefSeq" id="WP_151922086.1">
    <property type="nucleotide sequence ID" value="NZ_RCXZ01000022.1"/>
</dbReference>
<dbReference type="Proteomes" id="UP000474077">
    <property type="component" value="Unassembled WGS sequence"/>
</dbReference>
<sequence length="285" mass="33717">MKYRILPLCLLLSCSILGKAQIPPIPLPKNTECMTIVDSGFIRIWYALNPLKISDPKTYDDLQRLDIGSHLSKYYSYFVYNSDSLVTEWGKQNRDAQSIPSRLGEKGKISSWSEYVYSEYFKCFSLNSFTEYSRMPMYLYQENSQYTEQIPIQNWEIHADTLMILGHCCQKATCTFRGREYTAWFSMDIPISNGPWKFGGLPGLILKVFDVERLFVYECVRIEQNKNKFPIKIYNDYNRYRKRKREKVLQLQREVNENYLKIAGVTLRSGKLPEQKRHFYLELEQ</sequence>
<dbReference type="Pfam" id="PF09697">
    <property type="entry name" value="Porph_ging"/>
    <property type="match status" value="1"/>
</dbReference>
<accession>A0A4Q5DBN3</accession>
<dbReference type="AlphaFoldDB" id="A0A4Q5DBN3"/>
<evidence type="ECO:0000313" key="3">
    <source>
        <dbReference type="Proteomes" id="UP000474077"/>
    </source>
</evidence>
<name>A0A4Q5DBN3_9BACE</name>
<proteinExistence type="predicted"/>
<evidence type="ECO:0000313" key="2">
    <source>
        <dbReference type="EMBL" id="KAB6084702.1"/>
    </source>
</evidence>
<feature type="chain" id="PRO_5030097639" evidence="1">
    <location>
        <begin position="21"/>
        <end position="285"/>
    </location>
</feature>
<organism evidence="2 3">
    <name type="scientific">Bacteroides xylanisolvens</name>
    <dbReference type="NCBI Taxonomy" id="371601"/>
    <lineage>
        <taxon>Bacteria</taxon>
        <taxon>Pseudomonadati</taxon>
        <taxon>Bacteroidota</taxon>
        <taxon>Bacteroidia</taxon>
        <taxon>Bacteroidales</taxon>
        <taxon>Bacteroidaceae</taxon>
        <taxon>Bacteroides</taxon>
    </lineage>
</organism>
<dbReference type="InterPro" id="IPR005901">
    <property type="entry name" value="GLPGLI"/>
</dbReference>
<evidence type="ECO:0000256" key="1">
    <source>
        <dbReference type="SAM" id="SignalP"/>
    </source>
</evidence>
<comment type="caution">
    <text evidence="2">The sequence shown here is derived from an EMBL/GenBank/DDBJ whole genome shotgun (WGS) entry which is preliminary data.</text>
</comment>
<feature type="signal peptide" evidence="1">
    <location>
        <begin position="1"/>
        <end position="20"/>
    </location>
</feature>
<reference evidence="2 3" key="1">
    <citation type="journal article" date="2019" name="Nat. Med.">
        <title>A library of human gut bacterial isolates paired with longitudinal multiomics data enables mechanistic microbiome research.</title>
        <authorList>
            <person name="Poyet M."/>
            <person name="Groussin M."/>
            <person name="Gibbons S.M."/>
            <person name="Avila-Pacheco J."/>
            <person name="Jiang X."/>
            <person name="Kearney S.M."/>
            <person name="Perrotta A.R."/>
            <person name="Berdy B."/>
            <person name="Zhao S."/>
            <person name="Lieberman T.D."/>
            <person name="Swanson P.K."/>
            <person name="Smith M."/>
            <person name="Roesemann S."/>
            <person name="Alexander J.E."/>
            <person name="Rich S.A."/>
            <person name="Livny J."/>
            <person name="Vlamakis H."/>
            <person name="Clish C."/>
            <person name="Bullock K."/>
            <person name="Deik A."/>
            <person name="Scott J."/>
            <person name="Pierce K.A."/>
            <person name="Xavier R.J."/>
            <person name="Alm E.J."/>
        </authorList>
    </citation>
    <scope>NUCLEOTIDE SEQUENCE [LARGE SCALE GENOMIC DNA]</scope>
    <source>
        <strain evidence="2 3">BIOML-A73</strain>
    </source>
</reference>
<dbReference type="EMBL" id="WDER01000013">
    <property type="protein sequence ID" value="KAB6084702.1"/>
    <property type="molecule type" value="Genomic_DNA"/>
</dbReference>
<keyword evidence="1" id="KW-0732">Signal</keyword>
<dbReference type="NCBIfam" id="TIGR01200">
    <property type="entry name" value="GLPGLI"/>
    <property type="match status" value="1"/>
</dbReference>
<gene>
    <name evidence="2" type="ORF">GA560_06980</name>
</gene>
<protein>
    <submittedName>
        <fullName evidence="2">GLPGLI family protein</fullName>
    </submittedName>
</protein>